<dbReference type="EMBL" id="JACAZH010000004">
    <property type="protein sequence ID" value="KAF7370077.1"/>
    <property type="molecule type" value="Genomic_DNA"/>
</dbReference>
<keyword evidence="2 3" id="KW-0378">Hydrolase</keyword>
<feature type="chain" id="PRO_5034749657" description="Carboxylic ester hydrolase" evidence="3">
    <location>
        <begin position="17"/>
        <end position="517"/>
    </location>
</feature>
<comment type="caution">
    <text evidence="5">The sequence shown here is derived from an EMBL/GenBank/DDBJ whole genome shotgun (WGS) entry which is preliminary data.</text>
</comment>
<keyword evidence="3" id="KW-0732">Signal</keyword>
<dbReference type="InterPro" id="IPR050654">
    <property type="entry name" value="AChE-related_enzymes"/>
</dbReference>
<sequence length="517" mass="55216">MKSLVLFLYCVLQVYGQSPIVVTTTSGQLHGTELDGVMSFKGVRFGQAPIGERRWQPPVPFVSAEAHNATVLAPACLQQFAFATSAFTQFLFNNPPPASENEDCLFLNVWAPSKSSNVKKPVVFWLYGGGFVFGTASLPGYDGTSLAINQDIVVVTINYRTNIFGFPGSRDLPIAQNNLGLLDQELAMEWVQLNIEKFGGDPEKVTIMGQSAGAGSVGLAIVRDRVKTPFRAGVLLSGAPTSSSPILSFSSFDAFAEAFGCDQTPGPARLHCLKNIPASQIRNFTNGPSSGDFGPVVDNITVFTNPLERLRAGASAKVPIMLGNMENDGSVFAVGMTNLTAFLEGEIPGVPISPDLVRSLYPGQNDTEVISDVLRDVGFRCPDELWSAAVTGSGVSSVFRYTYGAVFADLQKFPGAGAWHSSEIGPLFGTFNRSTATPAEAAWSVTFQTAVANFIKNPNTSPAVNWPKYIPGPSAKTFAKLAYNGNVEPGNFVDPVASTSLDGPCDALWNQFLDFTA</sequence>
<dbReference type="Gene3D" id="3.40.50.1820">
    <property type="entry name" value="alpha/beta hydrolase"/>
    <property type="match status" value="1"/>
</dbReference>
<organism evidence="5 6">
    <name type="scientific">Mycena sanguinolenta</name>
    <dbReference type="NCBI Taxonomy" id="230812"/>
    <lineage>
        <taxon>Eukaryota</taxon>
        <taxon>Fungi</taxon>
        <taxon>Dikarya</taxon>
        <taxon>Basidiomycota</taxon>
        <taxon>Agaricomycotina</taxon>
        <taxon>Agaricomycetes</taxon>
        <taxon>Agaricomycetidae</taxon>
        <taxon>Agaricales</taxon>
        <taxon>Marasmiineae</taxon>
        <taxon>Mycenaceae</taxon>
        <taxon>Mycena</taxon>
    </lineage>
</organism>
<name>A0A8H7DEI0_9AGAR</name>
<dbReference type="OrthoDB" id="408631at2759"/>
<feature type="domain" description="Carboxylesterase type B" evidence="4">
    <location>
        <begin position="20"/>
        <end position="336"/>
    </location>
</feature>
<feature type="signal peptide" evidence="3">
    <location>
        <begin position="1"/>
        <end position="16"/>
    </location>
</feature>
<comment type="similarity">
    <text evidence="1 3">Belongs to the type-B carboxylesterase/lipase family.</text>
</comment>
<evidence type="ECO:0000256" key="1">
    <source>
        <dbReference type="ARBA" id="ARBA00005964"/>
    </source>
</evidence>
<dbReference type="Pfam" id="PF00135">
    <property type="entry name" value="COesterase"/>
    <property type="match status" value="1"/>
</dbReference>
<evidence type="ECO:0000313" key="6">
    <source>
        <dbReference type="Proteomes" id="UP000623467"/>
    </source>
</evidence>
<protein>
    <recommendedName>
        <fullName evidence="3">Carboxylic ester hydrolase</fullName>
        <ecNumber evidence="3">3.1.1.-</ecNumber>
    </recommendedName>
</protein>
<dbReference type="InterPro" id="IPR019826">
    <property type="entry name" value="Carboxylesterase_B_AS"/>
</dbReference>
<dbReference type="PROSITE" id="PS00122">
    <property type="entry name" value="CARBOXYLESTERASE_B_1"/>
    <property type="match status" value="1"/>
</dbReference>
<evidence type="ECO:0000256" key="2">
    <source>
        <dbReference type="ARBA" id="ARBA00022801"/>
    </source>
</evidence>
<evidence type="ECO:0000259" key="4">
    <source>
        <dbReference type="Pfam" id="PF00135"/>
    </source>
</evidence>
<dbReference type="GO" id="GO:0052689">
    <property type="term" value="F:carboxylic ester hydrolase activity"/>
    <property type="evidence" value="ECO:0007669"/>
    <property type="project" value="TreeGrafter"/>
</dbReference>
<gene>
    <name evidence="5" type="ORF">MSAN_00637700</name>
</gene>
<dbReference type="PANTHER" id="PTHR43918">
    <property type="entry name" value="ACETYLCHOLINESTERASE"/>
    <property type="match status" value="1"/>
</dbReference>
<reference evidence="5" key="1">
    <citation type="submission" date="2020-05" db="EMBL/GenBank/DDBJ databases">
        <title>Mycena genomes resolve the evolution of fungal bioluminescence.</title>
        <authorList>
            <person name="Tsai I.J."/>
        </authorList>
    </citation>
    <scope>NUCLEOTIDE SEQUENCE</scope>
    <source>
        <strain evidence="5">160909Yilan</strain>
    </source>
</reference>
<evidence type="ECO:0000256" key="3">
    <source>
        <dbReference type="RuleBase" id="RU361235"/>
    </source>
</evidence>
<keyword evidence="6" id="KW-1185">Reference proteome</keyword>
<dbReference type="SUPFAM" id="SSF53474">
    <property type="entry name" value="alpha/beta-Hydrolases"/>
    <property type="match status" value="1"/>
</dbReference>
<dbReference type="Proteomes" id="UP000623467">
    <property type="component" value="Unassembled WGS sequence"/>
</dbReference>
<dbReference type="InterPro" id="IPR029058">
    <property type="entry name" value="AB_hydrolase_fold"/>
</dbReference>
<dbReference type="InterPro" id="IPR002018">
    <property type="entry name" value="CarbesteraseB"/>
</dbReference>
<dbReference type="InterPro" id="IPR019819">
    <property type="entry name" value="Carboxylesterase_B_CS"/>
</dbReference>
<accession>A0A8H7DEI0</accession>
<dbReference type="EC" id="3.1.1.-" evidence="3"/>
<dbReference type="PANTHER" id="PTHR43918:SF4">
    <property type="entry name" value="CARBOXYLIC ESTER HYDROLASE"/>
    <property type="match status" value="1"/>
</dbReference>
<evidence type="ECO:0000313" key="5">
    <source>
        <dbReference type="EMBL" id="KAF7370077.1"/>
    </source>
</evidence>
<proteinExistence type="inferred from homology"/>
<dbReference type="PROSITE" id="PS00941">
    <property type="entry name" value="CARBOXYLESTERASE_B_2"/>
    <property type="match status" value="1"/>
</dbReference>
<dbReference type="AlphaFoldDB" id="A0A8H7DEI0"/>